<sequence length="154" mass="18145">MKNEEEDSHNNHSWIFISLFIIFILLVGYYTYKQIKKINHKKKLIKIETTKLVNKVSDKTLDNVIALAKKNDPTFTSAFREAFPEFFQKLYKLNPNLENSELTFCALLKLNFSSKEIANSTSVLHSSVQQRKRRLRRRLNIPGNIDLYTFFNNL</sequence>
<dbReference type="GO" id="GO:0003677">
    <property type="term" value="F:DNA binding"/>
    <property type="evidence" value="ECO:0007669"/>
    <property type="project" value="InterPro"/>
</dbReference>
<dbReference type="GO" id="GO:0006355">
    <property type="term" value="P:regulation of DNA-templated transcription"/>
    <property type="evidence" value="ECO:0007669"/>
    <property type="project" value="InterPro"/>
</dbReference>
<name>A0A1T3M9N7_9FLAO</name>
<proteinExistence type="predicted"/>
<keyword evidence="1" id="KW-0472">Membrane</keyword>
<gene>
    <name evidence="2" type="ORF">BAZ10_11680</name>
</gene>
<protein>
    <recommendedName>
        <fullName evidence="4">HTH luxR-type domain-containing protein</fullName>
    </recommendedName>
</protein>
<keyword evidence="1" id="KW-0812">Transmembrane</keyword>
<dbReference type="InterPro" id="IPR016032">
    <property type="entry name" value="Sig_transdc_resp-reg_C-effctor"/>
</dbReference>
<evidence type="ECO:0000313" key="3">
    <source>
        <dbReference type="Proteomes" id="UP000190813"/>
    </source>
</evidence>
<evidence type="ECO:0008006" key="4">
    <source>
        <dbReference type="Google" id="ProtNLM"/>
    </source>
</evidence>
<dbReference type="AlphaFoldDB" id="A0A1T3M9N7"/>
<dbReference type="SUPFAM" id="SSF46894">
    <property type="entry name" value="C-terminal effector domain of the bipartite response regulators"/>
    <property type="match status" value="1"/>
</dbReference>
<dbReference type="Proteomes" id="UP000190813">
    <property type="component" value="Unassembled WGS sequence"/>
</dbReference>
<keyword evidence="3" id="KW-1185">Reference proteome</keyword>
<organism evidence="2 3">
    <name type="scientific">Elizabethkingia occulta</name>
    <dbReference type="NCBI Taxonomy" id="1867263"/>
    <lineage>
        <taxon>Bacteria</taxon>
        <taxon>Pseudomonadati</taxon>
        <taxon>Bacteroidota</taxon>
        <taxon>Flavobacteriia</taxon>
        <taxon>Flavobacteriales</taxon>
        <taxon>Weeksellaceae</taxon>
        <taxon>Elizabethkingia</taxon>
    </lineage>
</organism>
<keyword evidence="1" id="KW-1133">Transmembrane helix</keyword>
<reference evidence="2 3" key="1">
    <citation type="submission" date="2016-06" db="EMBL/GenBank/DDBJ databases">
        <title>Revisiting the taxonomy of the Elizabethkingia Genus based on Whole-Genome Sequencing, Optical Mapping, and MALDI-TOF.</title>
        <authorList>
            <person name="Nicholson A.C."/>
        </authorList>
    </citation>
    <scope>NUCLEOTIDE SEQUENCE [LARGE SCALE GENOMIC DNA]</scope>
    <source>
        <strain evidence="2 3">G4070</strain>
    </source>
</reference>
<comment type="caution">
    <text evidence="2">The sequence shown here is derived from an EMBL/GenBank/DDBJ whole genome shotgun (WGS) entry which is preliminary data.</text>
</comment>
<evidence type="ECO:0000313" key="2">
    <source>
        <dbReference type="EMBL" id="OPC61323.1"/>
    </source>
</evidence>
<accession>A0A1T3M9N7</accession>
<evidence type="ECO:0000256" key="1">
    <source>
        <dbReference type="SAM" id="Phobius"/>
    </source>
</evidence>
<dbReference type="EMBL" id="MAHX01000021">
    <property type="protein sequence ID" value="OPC61323.1"/>
    <property type="molecule type" value="Genomic_DNA"/>
</dbReference>
<feature type="transmembrane region" description="Helical" evidence="1">
    <location>
        <begin position="12"/>
        <end position="32"/>
    </location>
</feature>